<name>A0AAE4ZBX8_9BACT</name>
<reference evidence="5 6" key="1">
    <citation type="submission" date="2020-01" db="EMBL/GenBank/DDBJ databases">
        <title>Genomes assembled from Gulf of Kutch pelagic sediment metagenomes.</title>
        <authorList>
            <person name="Chandrashekar M."/>
            <person name="Mahajan M.S."/>
            <person name="Dave K.J."/>
            <person name="Vatsa P."/>
            <person name="Nathani N.M."/>
        </authorList>
    </citation>
    <scope>NUCLEOTIDE SEQUENCE [LARGE SCALE GENOMIC DNA]</scope>
    <source>
        <strain evidence="5">KS3-K002</strain>
    </source>
</reference>
<keyword evidence="2" id="KW-1003">Cell membrane</keyword>
<dbReference type="GO" id="GO:0015225">
    <property type="term" value="F:biotin transmembrane transporter activity"/>
    <property type="evidence" value="ECO:0007669"/>
    <property type="project" value="UniProtKB-UniRule"/>
</dbReference>
<comment type="similarity">
    <text evidence="1 2">Belongs to the BioY family.</text>
</comment>
<dbReference type="PANTHER" id="PTHR34295:SF1">
    <property type="entry name" value="BIOTIN TRANSPORTER BIOY"/>
    <property type="match status" value="1"/>
</dbReference>
<feature type="transmembrane region" description="Helical" evidence="4">
    <location>
        <begin position="128"/>
        <end position="145"/>
    </location>
</feature>
<evidence type="ECO:0000256" key="4">
    <source>
        <dbReference type="SAM" id="Phobius"/>
    </source>
</evidence>
<dbReference type="Proteomes" id="UP000702544">
    <property type="component" value="Unassembled WGS sequence"/>
</dbReference>
<dbReference type="AlphaFoldDB" id="A0AAE4ZBX8"/>
<evidence type="ECO:0000256" key="1">
    <source>
        <dbReference type="ARBA" id="ARBA00010692"/>
    </source>
</evidence>
<keyword evidence="2" id="KW-0813">Transport</keyword>
<dbReference type="Pfam" id="PF02632">
    <property type="entry name" value="BioY"/>
    <property type="match status" value="1"/>
</dbReference>
<evidence type="ECO:0000313" key="5">
    <source>
        <dbReference type="EMBL" id="NIR76582.1"/>
    </source>
</evidence>
<dbReference type="PIRSF" id="PIRSF016661">
    <property type="entry name" value="BioY"/>
    <property type="match status" value="1"/>
</dbReference>
<dbReference type="Gene3D" id="1.10.1760.20">
    <property type="match status" value="1"/>
</dbReference>
<dbReference type="GO" id="GO:0005886">
    <property type="term" value="C:plasma membrane"/>
    <property type="evidence" value="ECO:0007669"/>
    <property type="project" value="UniProtKB-SubCell"/>
</dbReference>
<accession>A0AAE4ZBX8</accession>
<feature type="transmembrane region" description="Helical" evidence="4">
    <location>
        <begin position="152"/>
        <end position="173"/>
    </location>
</feature>
<keyword evidence="2 4" id="KW-0472">Membrane</keyword>
<feature type="transmembrane region" description="Helical" evidence="4">
    <location>
        <begin position="48"/>
        <end position="66"/>
    </location>
</feature>
<keyword evidence="4" id="KW-0812">Transmembrane</keyword>
<dbReference type="EMBL" id="JAACAK010000133">
    <property type="protein sequence ID" value="NIR76582.1"/>
    <property type="molecule type" value="Genomic_DNA"/>
</dbReference>
<dbReference type="InterPro" id="IPR003784">
    <property type="entry name" value="BioY"/>
</dbReference>
<evidence type="ECO:0000256" key="2">
    <source>
        <dbReference type="PIRNR" id="PIRNR016661"/>
    </source>
</evidence>
<feature type="transmembrane region" description="Helical" evidence="4">
    <location>
        <begin position="72"/>
        <end position="89"/>
    </location>
</feature>
<gene>
    <name evidence="5" type="ORF">GWO12_15990</name>
</gene>
<keyword evidence="4" id="KW-1133">Transmembrane helix</keyword>
<dbReference type="PANTHER" id="PTHR34295">
    <property type="entry name" value="BIOTIN TRANSPORTER BIOY"/>
    <property type="match status" value="1"/>
</dbReference>
<organism evidence="5 6">
    <name type="scientific">Candidatus Kutchimonas denitrificans</name>
    <dbReference type="NCBI Taxonomy" id="3056748"/>
    <lineage>
        <taxon>Bacteria</taxon>
        <taxon>Pseudomonadati</taxon>
        <taxon>Gemmatimonadota</taxon>
        <taxon>Gemmatimonadia</taxon>
        <taxon>Candidatus Palauibacterales</taxon>
        <taxon>Candidatus Palauibacteraceae</taxon>
        <taxon>Candidatus Kutchimonas</taxon>
    </lineage>
</organism>
<comment type="caution">
    <text evidence="5">The sequence shown here is derived from an EMBL/GenBank/DDBJ whole genome shotgun (WGS) entry which is preliminary data.</text>
</comment>
<feature type="transmembrane region" description="Helical" evidence="4">
    <location>
        <begin position="185"/>
        <end position="205"/>
    </location>
</feature>
<sequence length="215" mass="21866">MCVRRPDPAAAGREPRTGTARNVSVTTQSRALDWAHHEIVTSRTARRIIGVAAFAVATAFGARLAVPIPGTPVPFTLQVMFVLLAGAALGPRLGAASQAAYLAAGALGAPIFAAGGGLLYLLGPTGGYLLAFPLAAFAVGAIAGRDGGALRLLAGLVAGVMVIHAGGVAWLSVMTDSPTRALALGVGPFLALDVVKIALVLLVSLRIRNRTLELF</sequence>
<evidence type="ECO:0000256" key="3">
    <source>
        <dbReference type="SAM" id="MobiDB-lite"/>
    </source>
</evidence>
<feature type="transmembrane region" description="Helical" evidence="4">
    <location>
        <begin position="101"/>
        <end position="122"/>
    </location>
</feature>
<proteinExistence type="inferred from homology"/>
<protein>
    <recommendedName>
        <fullName evidence="2">Biotin transporter</fullName>
    </recommendedName>
</protein>
<feature type="region of interest" description="Disordered" evidence="3">
    <location>
        <begin position="1"/>
        <end position="23"/>
    </location>
</feature>
<evidence type="ECO:0000313" key="6">
    <source>
        <dbReference type="Proteomes" id="UP000702544"/>
    </source>
</evidence>
<comment type="subcellular location">
    <subcellularLocation>
        <location evidence="2">Cell membrane</location>
        <topology evidence="2">Multi-pass membrane protein</topology>
    </subcellularLocation>
</comment>